<dbReference type="EMBL" id="JABXWD010000454">
    <property type="protein sequence ID" value="MBV6343127.1"/>
    <property type="molecule type" value="Genomic_DNA"/>
</dbReference>
<comment type="caution">
    <text evidence="1">The sequence shown here is derived from an EMBL/GenBank/DDBJ whole genome shotgun (WGS) entry which is preliminary data.</text>
</comment>
<sequence>MVETTFIDEQWLVDRRAAPMMKERLISVFPDGVGFAKAYHYLLNRGEPYYAAWLLQYGTDLDLKIVRDSYDVRI</sequence>
<dbReference type="Proteomes" id="UP001196980">
    <property type="component" value="Unassembled WGS sequence"/>
</dbReference>
<evidence type="ECO:0000313" key="2">
    <source>
        <dbReference type="Proteomes" id="UP001196980"/>
    </source>
</evidence>
<proteinExistence type="predicted"/>
<name>A0ABS6S2P7_9BACT</name>
<protein>
    <submittedName>
        <fullName evidence="1">Uncharacterized protein</fullName>
    </submittedName>
</protein>
<accession>A0ABS6S2P7</accession>
<evidence type="ECO:0000313" key="1">
    <source>
        <dbReference type="EMBL" id="MBV6343127.1"/>
    </source>
</evidence>
<organism evidence="1 2">
    <name type="scientific">Candidatus Magnetobacterium casense</name>
    <dbReference type="NCBI Taxonomy" id="1455061"/>
    <lineage>
        <taxon>Bacteria</taxon>
        <taxon>Pseudomonadati</taxon>
        <taxon>Nitrospirota</taxon>
        <taxon>Thermodesulfovibrionia</taxon>
        <taxon>Thermodesulfovibrionales</taxon>
        <taxon>Candidatus Magnetobacteriaceae</taxon>
        <taxon>Candidatus Magnetobacterium</taxon>
    </lineage>
</organism>
<dbReference type="RefSeq" id="WP_218253732.1">
    <property type="nucleotide sequence ID" value="NZ_JABXWD010000454.1"/>
</dbReference>
<gene>
    <name evidence="1" type="ORF">HWQ67_16225</name>
</gene>
<keyword evidence="2" id="KW-1185">Reference proteome</keyword>
<reference evidence="1 2" key="1">
    <citation type="journal article" date="2020" name="J Geophys Res Biogeosci">
        <title>Magnetotaxis as an Adaptation to Enable Bacterial Shuttling of Microbial Sulfur and Sulfur Cycling Across Aquatic Oxic#Anoxic Interfaces.</title>
        <authorList>
            <person name="Li J."/>
            <person name="Liu P."/>
            <person name="Wang J."/>
            <person name="Roberts A.P."/>
            <person name="Pan Y."/>
        </authorList>
    </citation>
    <scope>NUCLEOTIDE SEQUENCE [LARGE SCALE GENOMIC DNA]</scope>
    <source>
        <strain evidence="1 2">MYR-1_YQ</strain>
    </source>
</reference>